<evidence type="ECO:0000256" key="2">
    <source>
        <dbReference type="ARBA" id="ARBA00022827"/>
    </source>
</evidence>
<organism evidence="5">
    <name type="scientific">marine sediment metagenome</name>
    <dbReference type="NCBI Taxonomy" id="412755"/>
    <lineage>
        <taxon>unclassified sequences</taxon>
        <taxon>metagenomes</taxon>
        <taxon>ecological metagenomes</taxon>
    </lineage>
</organism>
<feature type="domain" description="Alpha-glycerophosphate oxidase C-terminal" evidence="4">
    <location>
        <begin position="15"/>
        <end position="116"/>
    </location>
</feature>
<dbReference type="EMBL" id="BART01028435">
    <property type="protein sequence ID" value="GAG90442.1"/>
    <property type="molecule type" value="Genomic_DNA"/>
</dbReference>
<dbReference type="AlphaFoldDB" id="X1CB28"/>
<dbReference type="Pfam" id="PF16901">
    <property type="entry name" value="DAO_C"/>
    <property type="match status" value="1"/>
</dbReference>
<dbReference type="InterPro" id="IPR031656">
    <property type="entry name" value="DAO_C"/>
</dbReference>
<dbReference type="InterPro" id="IPR000447">
    <property type="entry name" value="G3P_DH_FAD-dep"/>
</dbReference>
<proteinExistence type="predicted"/>
<keyword evidence="1" id="KW-0285">Flavoprotein</keyword>
<protein>
    <recommendedName>
        <fullName evidence="4">Alpha-glycerophosphate oxidase C-terminal domain-containing protein</fullName>
    </recommendedName>
</protein>
<evidence type="ECO:0000259" key="4">
    <source>
        <dbReference type="Pfam" id="PF16901"/>
    </source>
</evidence>
<keyword evidence="3" id="KW-0560">Oxidoreductase</keyword>
<comment type="caution">
    <text evidence="5">The sequence shown here is derived from an EMBL/GenBank/DDBJ whole genome shotgun (WGS) entry which is preliminary data.</text>
</comment>
<dbReference type="GO" id="GO:0006072">
    <property type="term" value="P:glycerol-3-phosphate metabolic process"/>
    <property type="evidence" value="ECO:0007669"/>
    <property type="project" value="InterPro"/>
</dbReference>
<name>X1CB28_9ZZZZ</name>
<dbReference type="GO" id="GO:0004368">
    <property type="term" value="F:glycerol-3-phosphate dehydrogenase (quinone) activity"/>
    <property type="evidence" value="ECO:0007669"/>
    <property type="project" value="InterPro"/>
</dbReference>
<reference evidence="5" key="1">
    <citation type="journal article" date="2014" name="Front. Microbiol.">
        <title>High frequency of phylogenetically diverse reductive dehalogenase-homologous genes in deep subseafloor sedimentary metagenomes.</title>
        <authorList>
            <person name="Kawai M."/>
            <person name="Futagami T."/>
            <person name="Toyoda A."/>
            <person name="Takaki Y."/>
            <person name="Nishi S."/>
            <person name="Hori S."/>
            <person name="Arai W."/>
            <person name="Tsubouchi T."/>
            <person name="Morono Y."/>
            <person name="Uchiyama I."/>
            <person name="Ito T."/>
            <person name="Fujiyama A."/>
            <person name="Inagaki F."/>
            <person name="Takami H."/>
        </authorList>
    </citation>
    <scope>NUCLEOTIDE SEQUENCE</scope>
    <source>
        <strain evidence="5">Expedition CK06-06</strain>
    </source>
</reference>
<sequence length="119" mass="14334">ISLEKEDWLEILERSDVKLDEELSNHLYQQYGKGAIQILEMINQDKSLKERIIDENDFIIAEILYILRYELSPHLIDVFRRRTEMSLWIHHQKASEAAEKVALIMQNEYSWDDETKKRE</sequence>
<dbReference type="Gene3D" id="1.10.8.870">
    <property type="entry name" value="Alpha-glycerophosphate oxidase, cap domain"/>
    <property type="match status" value="1"/>
</dbReference>
<evidence type="ECO:0000256" key="1">
    <source>
        <dbReference type="ARBA" id="ARBA00022630"/>
    </source>
</evidence>
<feature type="non-terminal residue" evidence="5">
    <location>
        <position position="1"/>
    </location>
</feature>
<accession>X1CB28</accession>
<dbReference type="InterPro" id="IPR038299">
    <property type="entry name" value="DAO_C_sf"/>
</dbReference>
<evidence type="ECO:0000256" key="3">
    <source>
        <dbReference type="ARBA" id="ARBA00023002"/>
    </source>
</evidence>
<dbReference type="PANTHER" id="PTHR11985">
    <property type="entry name" value="GLYCEROL-3-PHOSPHATE DEHYDROGENASE"/>
    <property type="match status" value="1"/>
</dbReference>
<dbReference type="PANTHER" id="PTHR11985:SF15">
    <property type="entry name" value="GLYCEROL-3-PHOSPHATE DEHYDROGENASE, MITOCHONDRIAL"/>
    <property type="match status" value="1"/>
</dbReference>
<gene>
    <name evidence="5" type="ORF">S01H4_50135</name>
</gene>
<evidence type="ECO:0000313" key="5">
    <source>
        <dbReference type="EMBL" id="GAG90442.1"/>
    </source>
</evidence>
<keyword evidence="2" id="KW-0274">FAD</keyword>